<name>A0A0U3NZ73_9HYPH</name>
<evidence type="ECO:0000259" key="1">
    <source>
        <dbReference type="Pfam" id="PF11775"/>
    </source>
</evidence>
<dbReference type="Proteomes" id="UP000064921">
    <property type="component" value="Chromosome"/>
</dbReference>
<evidence type="ECO:0000313" key="2">
    <source>
        <dbReference type="EMBL" id="ALV25906.1"/>
    </source>
</evidence>
<dbReference type="PANTHER" id="PTHR41248:SF1">
    <property type="entry name" value="NORD PROTEIN"/>
    <property type="match status" value="1"/>
</dbReference>
<dbReference type="KEGG" id="pphr:APZ00_01445"/>
<dbReference type="EMBL" id="CP013068">
    <property type="protein sequence ID" value="ALV25906.1"/>
    <property type="molecule type" value="Genomic_DNA"/>
</dbReference>
<gene>
    <name evidence="2" type="ORF">APZ00_01445</name>
</gene>
<dbReference type="SUPFAM" id="SSF53300">
    <property type="entry name" value="vWA-like"/>
    <property type="match status" value="1"/>
</dbReference>
<protein>
    <recommendedName>
        <fullName evidence="1">Cobalamin biosynthesis protein CobT VWA domain-containing protein</fullName>
    </recommendedName>
</protein>
<dbReference type="InterPro" id="IPR025861">
    <property type="entry name" value="CobT_VWA_dom"/>
</dbReference>
<dbReference type="InterPro" id="IPR051928">
    <property type="entry name" value="NorD/CobT"/>
</dbReference>
<evidence type="ECO:0000313" key="3">
    <source>
        <dbReference type="Proteomes" id="UP000064921"/>
    </source>
</evidence>
<organism evidence="2 3">
    <name type="scientific">Pannonibacter phragmitetus</name>
    <dbReference type="NCBI Taxonomy" id="121719"/>
    <lineage>
        <taxon>Bacteria</taxon>
        <taxon>Pseudomonadati</taxon>
        <taxon>Pseudomonadota</taxon>
        <taxon>Alphaproteobacteria</taxon>
        <taxon>Hyphomicrobiales</taxon>
        <taxon>Stappiaceae</taxon>
        <taxon>Pannonibacter</taxon>
    </lineage>
</organism>
<reference evidence="2 3" key="1">
    <citation type="submission" date="2015-10" db="EMBL/GenBank/DDBJ databases">
        <title>The world's first case of liver abscess caused by Pannonibacter phragmitetus.</title>
        <authorList>
            <person name="Ming D."/>
            <person name="Wang M."/>
            <person name="Zhou Y."/>
            <person name="Jiang T."/>
            <person name="Hu S."/>
        </authorList>
    </citation>
    <scope>NUCLEOTIDE SEQUENCE [LARGE SCALE GENOMIC DNA]</scope>
    <source>
        <strain evidence="2 3">31801</strain>
    </source>
</reference>
<keyword evidence="3" id="KW-1185">Reference proteome</keyword>
<feature type="domain" description="Cobalamin biosynthesis protein CobT VWA" evidence="1">
    <location>
        <begin position="14"/>
        <end position="214"/>
    </location>
</feature>
<accession>A0A0U3NZ73</accession>
<dbReference type="InterPro" id="IPR036465">
    <property type="entry name" value="vWFA_dom_sf"/>
</dbReference>
<dbReference type="AlphaFoldDB" id="A0A0U3NZ73"/>
<sequence length="227" mass="25518">MEMVGRVKDKNFMARSDTTAVSILVDHSGSMRGQNILLAAAACQISHELLAQFNVRTEILGFTTVDWRGGESRALWRRNGKRMLPGRLNDLLHLVYKAADESVVPVCGSLFKPMFRPDLLKENIDGEAIEWALGRLLAIPAQRRTLIVLSDGVPADDATLFNNDDEYLTRHLRKVLVKKREVENLDIIGIGIGDASCVEYFYEKNFRINSVEDISYLFPLLIKGIVV</sequence>
<dbReference type="PANTHER" id="PTHR41248">
    <property type="entry name" value="NORD PROTEIN"/>
    <property type="match status" value="1"/>
</dbReference>
<proteinExistence type="predicted"/>
<dbReference type="STRING" id="121719.APZ00_01445"/>
<dbReference type="Pfam" id="PF11775">
    <property type="entry name" value="CobT_C"/>
    <property type="match status" value="1"/>
</dbReference>